<dbReference type="GO" id="GO:0006364">
    <property type="term" value="P:rRNA processing"/>
    <property type="evidence" value="ECO:0000318"/>
    <property type="project" value="GO_Central"/>
</dbReference>
<name>B8BUV2_THAPS</name>
<dbReference type="Pfam" id="PF00400">
    <property type="entry name" value="WD40"/>
    <property type="match status" value="3"/>
</dbReference>
<protein>
    <submittedName>
        <fullName evidence="5">Uncharacterized protein</fullName>
    </submittedName>
</protein>
<dbReference type="InterPro" id="IPR015943">
    <property type="entry name" value="WD40/YVTN_repeat-like_dom_sf"/>
</dbReference>
<gene>
    <name evidence="5" type="ORF">THAPSDRAFT_2609</name>
</gene>
<dbReference type="InParanoid" id="B8BUV2"/>
<reference evidence="5 6" key="1">
    <citation type="journal article" date="2004" name="Science">
        <title>The genome of the diatom Thalassiosira pseudonana: ecology, evolution, and metabolism.</title>
        <authorList>
            <person name="Armbrust E.V."/>
            <person name="Berges J.A."/>
            <person name="Bowler C."/>
            <person name="Green B.R."/>
            <person name="Martinez D."/>
            <person name="Putnam N.H."/>
            <person name="Zhou S."/>
            <person name="Allen A.E."/>
            <person name="Apt K.E."/>
            <person name="Bechner M."/>
            <person name="Brzezinski M.A."/>
            <person name="Chaal B.K."/>
            <person name="Chiovitti A."/>
            <person name="Davis A.K."/>
            <person name="Demarest M.S."/>
            <person name="Detter J.C."/>
            <person name="Glavina T."/>
            <person name="Goodstein D."/>
            <person name="Hadi M.Z."/>
            <person name="Hellsten U."/>
            <person name="Hildebrand M."/>
            <person name="Jenkins B.D."/>
            <person name="Jurka J."/>
            <person name="Kapitonov V.V."/>
            <person name="Kroger N."/>
            <person name="Lau W.W."/>
            <person name="Lane T.W."/>
            <person name="Larimer F.W."/>
            <person name="Lippmeier J.C."/>
            <person name="Lucas S."/>
            <person name="Medina M."/>
            <person name="Montsant A."/>
            <person name="Obornik M."/>
            <person name="Parker M.S."/>
            <person name="Palenik B."/>
            <person name="Pazour G.J."/>
            <person name="Richardson P.M."/>
            <person name="Rynearson T.A."/>
            <person name="Saito M.A."/>
            <person name="Schwartz D.C."/>
            <person name="Thamatrakoln K."/>
            <person name="Valentin K."/>
            <person name="Vardi A."/>
            <person name="Wilkerson F.P."/>
            <person name="Rokhsar D.S."/>
        </authorList>
    </citation>
    <scope>NUCLEOTIDE SEQUENCE [LARGE SCALE GENOMIC DNA]</scope>
    <source>
        <strain evidence="5 6">CCMP1335</strain>
    </source>
</reference>
<evidence type="ECO:0000313" key="5">
    <source>
        <dbReference type="EMBL" id="EED95350.1"/>
    </source>
</evidence>
<dbReference type="KEGG" id="tps:THAPSDRAFT_2609"/>
<dbReference type="SMART" id="SM00320">
    <property type="entry name" value="WD40"/>
    <property type="match status" value="5"/>
</dbReference>
<dbReference type="AlphaFoldDB" id="B8BUV2"/>
<feature type="compositionally biased region" description="Polar residues" evidence="4">
    <location>
        <begin position="1"/>
        <end position="20"/>
    </location>
</feature>
<dbReference type="eggNOG" id="KOG0646">
    <property type="taxonomic scope" value="Eukaryota"/>
</dbReference>
<evidence type="ECO:0000256" key="2">
    <source>
        <dbReference type="ARBA" id="ARBA00022737"/>
    </source>
</evidence>
<feature type="repeat" description="WD" evidence="3">
    <location>
        <begin position="443"/>
        <end position="466"/>
    </location>
</feature>
<dbReference type="GeneID" id="7443042"/>
<dbReference type="PROSITE" id="PS50082">
    <property type="entry name" value="WD_REPEATS_2"/>
    <property type="match status" value="2"/>
</dbReference>
<keyword evidence="1 3" id="KW-0853">WD repeat</keyword>
<dbReference type="EMBL" id="CM000639">
    <property type="protein sequence ID" value="EED95350.1"/>
    <property type="molecule type" value="Genomic_DNA"/>
</dbReference>
<dbReference type="HOGENOM" id="CLU_503894_0_0_1"/>
<feature type="region of interest" description="Disordered" evidence="4">
    <location>
        <begin position="1"/>
        <end position="54"/>
    </location>
</feature>
<dbReference type="RefSeq" id="XP_002287907.1">
    <property type="nucleotide sequence ID" value="XM_002287871.1"/>
</dbReference>
<dbReference type="InterPro" id="IPR001680">
    <property type="entry name" value="WD40_rpt"/>
</dbReference>
<dbReference type="Proteomes" id="UP000001449">
    <property type="component" value="Chromosome 2"/>
</dbReference>
<dbReference type="GO" id="GO:0120330">
    <property type="term" value="C:rixosome complex"/>
    <property type="evidence" value="ECO:0000318"/>
    <property type="project" value="GO_Central"/>
</dbReference>
<reference evidence="5 6" key="2">
    <citation type="journal article" date="2008" name="Nature">
        <title>The Phaeodactylum genome reveals the evolutionary history of diatom genomes.</title>
        <authorList>
            <person name="Bowler C."/>
            <person name="Allen A.E."/>
            <person name="Badger J.H."/>
            <person name="Grimwood J."/>
            <person name="Jabbari K."/>
            <person name="Kuo A."/>
            <person name="Maheswari U."/>
            <person name="Martens C."/>
            <person name="Maumus F."/>
            <person name="Otillar R.P."/>
            <person name="Rayko E."/>
            <person name="Salamov A."/>
            <person name="Vandepoele K."/>
            <person name="Beszteri B."/>
            <person name="Gruber A."/>
            <person name="Heijde M."/>
            <person name="Katinka M."/>
            <person name="Mock T."/>
            <person name="Valentin K."/>
            <person name="Verret F."/>
            <person name="Berges J.A."/>
            <person name="Brownlee C."/>
            <person name="Cadoret J.P."/>
            <person name="Chiovitti A."/>
            <person name="Choi C.J."/>
            <person name="Coesel S."/>
            <person name="De Martino A."/>
            <person name="Detter J.C."/>
            <person name="Durkin C."/>
            <person name="Falciatore A."/>
            <person name="Fournet J."/>
            <person name="Haruta M."/>
            <person name="Huysman M.J."/>
            <person name="Jenkins B.D."/>
            <person name="Jiroutova K."/>
            <person name="Jorgensen R.E."/>
            <person name="Joubert Y."/>
            <person name="Kaplan A."/>
            <person name="Kroger N."/>
            <person name="Kroth P.G."/>
            <person name="La Roche J."/>
            <person name="Lindquist E."/>
            <person name="Lommer M."/>
            <person name="Martin-Jezequel V."/>
            <person name="Lopez P.J."/>
            <person name="Lucas S."/>
            <person name="Mangogna M."/>
            <person name="McGinnis K."/>
            <person name="Medlin L.K."/>
            <person name="Montsant A."/>
            <person name="Oudot-Le Secq M.P."/>
            <person name="Napoli C."/>
            <person name="Obornik M."/>
            <person name="Parker M.S."/>
            <person name="Petit J.L."/>
            <person name="Porcel B.M."/>
            <person name="Poulsen N."/>
            <person name="Robison M."/>
            <person name="Rychlewski L."/>
            <person name="Rynearson T.A."/>
            <person name="Schmutz J."/>
            <person name="Shapiro H."/>
            <person name="Siaut M."/>
            <person name="Stanley M."/>
            <person name="Sussman M.R."/>
            <person name="Taylor A.R."/>
            <person name="Vardi A."/>
            <person name="von Dassow P."/>
            <person name="Vyverman W."/>
            <person name="Willis A."/>
            <person name="Wyrwicz L.S."/>
            <person name="Rokhsar D.S."/>
            <person name="Weissenbach J."/>
            <person name="Armbrust E.V."/>
            <person name="Green B.R."/>
            <person name="Van de Peer Y."/>
            <person name="Grigoriev I.V."/>
        </authorList>
    </citation>
    <scope>NUCLEOTIDE SEQUENCE [LARGE SCALE GENOMIC DNA]</scope>
    <source>
        <strain evidence="5 6">CCMP1335</strain>
    </source>
</reference>
<dbReference type="GO" id="GO:0006261">
    <property type="term" value="P:DNA-templated DNA replication"/>
    <property type="evidence" value="ECO:0000318"/>
    <property type="project" value="GO_Central"/>
</dbReference>
<dbReference type="OMA" id="DGHAIHE"/>
<evidence type="ECO:0000256" key="3">
    <source>
        <dbReference type="PROSITE-ProRule" id="PRU00221"/>
    </source>
</evidence>
<dbReference type="PANTHER" id="PTHR18763:SF0">
    <property type="entry name" value="WD REPEAT-CONTAINING PROTEIN 18"/>
    <property type="match status" value="1"/>
</dbReference>
<keyword evidence="6" id="KW-1185">Reference proteome</keyword>
<dbReference type="InterPro" id="IPR045227">
    <property type="entry name" value="WDR18/Ipi3/RID3"/>
</dbReference>
<dbReference type="Gene3D" id="2.130.10.10">
    <property type="entry name" value="YVTN repeat-like/Quinoprotein amine dehydrogenase"/>
    <property type="match status" value="2"/>
</dbReference>
<organism evidence="5 6">
    <name type="scientific">Thalassiosira pseudonana</name>
    <name type="common">Marine diatom</name>
    <name type="synonym">Cyclotella nana</name>
    <dbReference type="NCBI Taxonomy" id="35128"/>
    <lineage>
        <taxon>Eukaryota</taxon>
        <taxon>Sar</taxon>
        <taxon>Stramenopiles</taxon>
        <taxon>Ochrophyta</taxon>
        <taxon>Bacillariophyta</taxon>
        <taxon>Coscinodiscophyceae</taxon>
        <taxon>Thalassiosirophycidae</taxon>
        <taxon>Thalassiosirales</taxon>
        <taxon>Thalassiosiraceae</taxon>
        <taxon>Thalassiosira</taxon>
    </lineage>
</organism>
<accession>B8BUV2</accession>
<dbReference type="PROSITE" id="PS00678">
    <property type="entry name" value="WD_REPEATS_1"/>
    <property type="match status" value="1"/>
</dbReference>
<keyword evidence="2" id="KW-0677">Repeat</keyword>
<dbReference type="GO" id="GO:0005656">
    <property type="term" value="C:nuclear pre-replicative complex"/>
    <property type="evidence" value="ECO:0000318"/>
    <property type="project" value="GO_Central"/>
</dbReference>
<evidence type="ECO:0000256" key="4">
    <source>
        <dbReference type="SAM" id="MobiDB-lite"/>
    </source>
</evidence>
<dbReference type="SUPFAM" id="SSF50978">
    <property type="entry name" value="WD40 repeat-like"/>
    <property type="match status" value="1"/>
</dbReference>
<dbReference type="InterPro" id="IPR036322">
    <property type="entry name" value="WD40_repeat_dom_sf"/>
</dbReference>
<evidence type="ECO:0000313" key="6">
    <source>
        <dbReference type="Proteomes" id="UP000001449"/>
    </source>
</evidence>
<evidence type="ECO:0000256" key="1">
    <source>
        <dbReference type="ARBA" id="ARBA00022574"/>
    </source>
</evidence>
<dbReference type="InterPro" id="IPR019775">
    <property type="entry name" value="WD40_repeat_CS"/>
</dbReference>
<feature type="repeat" description="WD" evidence="3">
    <location>
        <begin position="201"/>
        <end position="233"/>
    </location>
</feature>
<dbReference type="STRING" id="35128.B8BUV2"/>
<sequence length="629" mass="65184">MSSQSFTNSSLTGGTNSPSHQPYILYAISNRPPGSGDKSGSTGGGGAHGKDPIQMLCPYTGSNVTGAHPLRVPASSTAARGGTFGVRCLIPVPLTRMCGGGGDDANASVFVGHGGGGGETKSTAAQGKDDHAFLLSRHAGGASTGSSSNPRWKVRLPEALSPTHQSMAVSPDGRYLAAGSTNGTCFLWEWTAGEDNLVKVWKAHYRPVTCLAFDKDDGAALFTAGEDGVVNAWCLLDLVDQDCQSSSGGGSNAIHPFRTWSEHHLPVTSLCVLPGSGCGSTRLVSSSLDRNLILMELGGTNNSSKAFDGSGGARTLARMCLPSGLHSVISDSTSGRLYGAGSDGNVYCIDLDGHAIHETLDGAGTLVNVNHIGTKSGTRGDFDSLLSGSHVTPASVNPSAGMSTDQNKYVSELKGHVKAVRSLALLDPTDLAASSANLKATPLLASGSEDGTIRIWDLRSRSCVKVLRPWSPSSEGVSIASASASSASPPITCLIAVPKSSLTSTGSTLAISSVGFGRGNQGDFASIFKPLKRFVRGTSVVNSHDDSGSGEDCAPMILPRRDGISAVFWGNGVSIGSPQPSKKAKTSLDDSANDKVEIARLRKELEESQAVIERWQTVNNQLMLKLKSK</sequence>
<dbReference type="PaxDb" id="35128-Thaps2609"/>
<dbReference type="PANTHER" id="PTHR18763">
    <property type="entry name" value="WD-REPEAT PROTEIN 18"/>
    <property type="match status" value="1"/>
</dbReference>
<proteinExistence type="predicted"/>